<evidence type="ECO:0000256" key="7">
    <source>
        <dbReference type="ARBA" id="ARBA00022989"/>
    </source>
</evidence>
<dbReference type="InterPro" id="IPR027417">
    <property type="entry name" value="P-loop_NTPase"/>
</dbReference>
<reference evidence="12" key="1">
    <citation type="submission" date="2017-05" db="EMBL/GenBank/DDBJ databases">
        <title>Complete and WGS of Bordetella genogroups.</title>
        <authorList>
            <person name="Spilker T."/>
            <person name="Lipuma J."/>
        </authorList>
    </citation>
    <scope>NUCLEOTIDE SEQUENCE [LARGE SCALE GENOMIC DNA]</scope>
    <source>
        <strain evidence="12">AU16122</strain>
    </source>
</reference>
<dbReference type="InterPro" id="IPR051120">
    <property type="entry name" value="ABC_AA/LPS_Transport"/>
</dbReference>
<dbReference type="InterPro" id="IPR003439">
    <property type="entry name" value="ABC_transporter-like_ATP-bd"/>
</dbReference>
<keyword evidence="5" id="KW-0547">Nucleotide-binding</keyword>
<proteinExistence type="predicted"/>
<keyword evidence="11" id="KW-0378">Hydrolase</keyword>
<dbReference type="CDD" id="cd03219">
    <property type="entry name" value="ABC_Mj1267_LivG_branched"/>
    <property type="match status" value="1"/>
</dbReference>
<comment type="subcellular location">
    <subcellularLocation>
        <location evidence="1">Cell membrane</location>
        <topology evidence="1">Multi-pass membrane protein</topology>
    </subcellularLocation>
</comment>
<feature type="transmembrane region" description="Helical" evidence="9">
    <location>
        <begin position="22"/>
        <end position="43"/>
    </location>
</feature>
<dbReference type="PANTHER" id="PTHR45772">
    <property type="entry name" value="CONSERVED COMPONENT OF ABC TRANSPORTER FOR NATURAL AMINO ACIDS-RELATED"/>
    <property type="match status" value="1"/>
</dbReference>
<dbReference type="GO" id="GO:0005886">
    <property type="term" value="C:plasma membrane"/>
    <property type="evidence" value="ECO:0007669"/>
    <property type="project" value="UniProtKB-SubCell"/>
</dbReference>
<dbReference type="GO" id="GO:0015658">
    <property type="term" value="F:branched-chain amino acid transmembrane transporter activity"/>
    <property type="evidence" value="ECO:0007669"/>
    <property type="project" value="InterPro"/>
</dbReference>
<evidence type="ECO:0000256" key="4">
    <source>
        <dbReference type="ARBA" id="ARBA00022692"/>
    </source>
</evidence>
<keyword evidence="6" id="KW-0067">ATP-binding</keyword>
<evidence type="ECO:0000256" key="3">
    <source>
        <dbReference type="ARBA" id="ARBA00022475"/>
    </source>
</evidence>
<dbReference type="SMART" id="SM00382">
    <property type="entry name" value="AAA"/>
    <property type="match status" value="1"/>
</dbReference>
<evidence type="ECO:0000256" key="1">
    <source>
        <dbReference type="ARBA" id="ARBA00004651"/>
    </source>
</evidence>
<evidence type="ECO:0000313" key="12">
    <source>
        <dbReference type="Proteomes" id="UP000216020"/>
    </source>
</evidence>
<evidence type="ECO:0000256" key="6">
    <source>
        <dbReference type="ARBA" id="ARBA00022840"/>
    </source>
</evidence>
<evidence type="ECO:0000256" key="8">
    <source>
        <dbReference type="ARBA" id="ARBA00023136"/>
    </source>
</evidence>
<dbReference type="InterPro" id="IPR001851">
    <property type="entry name" value="ABC_transp_permease"/>
</dbReference>
<feature type="transmembrane region" description="Helical" evidence="9">
    <location>
        <begin position="265"/>
        <end position="289"/>
    </location>
</feature>
<evidence type="ECO:0000259" key="10">
    <source>
        <dbReference type="PROSITE" id="PS50893"/>
    </source>
</evidence>
<dbReference type="SUPFAM" id="SSF52540">
    <property type="entry name" value="P-loop containing nucleoside triphosphate hydrolases"/>
    <property type="match status" value="1"/>
</dbReference>
<accession>A0A261S4B7</accession>
<dbReference type="Gene3D" id="3.40.50.300">
    <property type="entry name" value="P-loop containing nucleotide triphosphate hydrolases"/>
    <property type="match status" value="1"/>
</dbReference>
<feature type="transmembrane region" description="Helical" evidence="9">
    <location>
        <begin position="227"/>
        <end position="245"/>
    </location>
</feature>
<name>A0A261S4B7_9BORD</name>
<keyword evidence="8 9" id="KW-0472">Membrane</keyword>
<dbReference type="PANTHER" id="PTHR45772:SF2">
    <property type="entry name" value="ABC TRANSPORTER ATP-BINDING PROTEIN"/>
    <property type="match status" value="1"/>
</dbReference>
<keyword evidence="7 9" id="KW-1133">Transmembrane helix</keyword>
<evidence type="ECO:0000256" key="5">
    <source>
        <dbReference type="ARBA" id="ARBA00022741"/>
    </source>
</evidence>
<dbReference type="Pfam" id="PF00005">
    <property type="entry name" value="ABC_tran"/>
    <property type="match status" value="1"/>
</dbReference>
<feature type="transmembrane region" description="Helical" evidence="9">
    <location>
        <begin position="106"/>
        <end position="127"/>
    </location>
</feature>
<feature type="transmembrane region" description="Helical" evidence="9">
    <location>
        <begin position="178"/>
        <end position="197"/>
    </location>
</feature>
<keyword evidence="3" id="KW-1003">Cell membrane</keyword>
<protein>
    <submittedName>
        <fullName evidence="11">Metal-dependent hydrolase</fullName>
    </submittedName>
</protein>
<dbReference type="CDD" id="cd06581">
    <property type="entry name" value="TM_PBP1_LivM_like"/>
    <property type="match status" value="1"/>
</dbReference>
<dbReference type="Pfam" id="PF02653">
    <property type="entry name" value="BPD_transp_2"/>
    <property type="match status" value="1"/>
</dbReference>
<evidence type="ECO:0000256" key="9">
    <source>
        <dbReference type="SAM" id="Phobius"/>
    </source>
</evidence>
<dbReference type="AlphaFoldDB" id="A0A261S4B7"/>
<dbReference type="PROSITE" id="PS50893">
    <property type="entry name" value="ABC_TRANSPORTER_2"/>
    <property type="match status" value="1"/>
</dbReference>
<gene>
    <name evidence="11" type="ORF">CAL29_25735</name>
</gene>
<keyword evidence="12" id="KW-1185">Reference proteome</keyword>
<sequence>MTPCPPPVCPTGSAKPAVPPRYLLFALLALLAVAPALLPARYVLLLDHIGLAALVALGVVLLTGIGGLVSLAQAAFVGVGAYATALLTAQAGALPEGWAWLGGSPWLALAAGLLLTLALAALLGALTVRLPGPYLAVCSVAWGLALHYAFGAVAGERGIDGIPPIQVAGVALDTANRMYYLIWPVLLLGLWAQRNLLDSRQGRAMRALRGGCAMAESMGVNSRRLRFAILLIAAAQACMAGWLYAHLQRHVDPAPFGLRMGIEYVFMTIVGGVAHVWGALLGAGIFTAAGQWLRELLPGLAQPPAGDGASGIYGEYGGYGGIEAILLGLVAIGMLLRAREGLWPMLARRLPLDREDGKVNMAAEPLPRRPLPPRGDVILEVSRVTRRFGGLEANRDVSLAAEAGSIVALIGPNGAGKSTLLDLLSGVDTPTSGAILFMGDPVAGRGARHLAALGLSRSFQQVHLLPGRSVLDNAAIGAHLRGTHGLAACAVHADRREEARLLAETTRQLERVGLGDCLHQPAAALPPGRRRLLEIARALAADPSLLLLDEPATGLRTAERQELAVLLRKLRDGGMTILLAEHDRDFVMTLADQVLVMDAGAITARGTPAEIMRHPALLAAYVGNVP</sequence>
<organism evidence="11 12">
    <name type="scientific">Bordetella genomosp. 10</name>
    <dbReference type="NCBI Taxonomy" id="1416804"/>
    <lineage>
        <taxon>Bacteria</taxon>
        <taxon>Pseudomonadati</taxon>
        <taxon>Pseudomonadota</taxon>
        <taxon>Betaproteobacteria</taxon>
        <taxon>Burkholderiales</taxon>
        <taxon>Alcaligenaceae</taxon>
        <taxon>Bordetella</taxon>
    </lineage>
</organism>
<dbReference type="Proteomes" id="UP000216020">
    <property type="component" value="Unassembled WGS sequence"/>
</dbReference>
<dbReference type="GO" id="GO:0005524">
    <property type="term" value="F:ATP binding"/>
    <property type="evidence" value="ECO:0007669"/>
    <property type="project" value="UniProtKB-KW"/>
</dbReference>
<keyword evidence="4 9" id="KW-0812">Transmembrane</keyword>
<feature type="domain" description="ABC transporter" evidence="10">
    <location>
        <begin position="379"/>
        <end position="624"/>
    </location>
</feature>
<feature type="transmembrane region" description="Helical" evidence="9">
    <location>
        <begin position="49"/>
        <end position="69"/>
    </location>
</feature>
<dbReference type="InterPro" id="IPR003593">
    <property type="entry name" value="AAA+_ATPase"/>
</dbReference>
<feature type="transmembrane region" description="Helical" evidence="9">
    <location>
        <begin position="134"/>
        <end position="154"/>
    </location>
</feature>
<dbReference type="InterPro" id="IPR043428">
    <property type="entry name" value="LivM-like"/>
</dbReference>
<evidence type="ECO:0000256" key="2">
    <source>
        <dbReference type="ARBA" id="ARBA00022448"/>
    </source>
</evidence>
<feature type="transmembrane region" description="Helical" evidence="9">
    <location>
        <begin position="76"/>
        <end position="94"/>
    </location>
</feature>
<dbReference type="GO" id="GO:0016887">
    <property type="term" value="F:ATP hydrolysis activity"/>
    <property type="evidence" value="ECO:0007669"/>
    <property type="project" value="InterPro"/>
</dbReference>
<evidence type="ECO:0000313" key="11">
    <source>
        <dbReference type="EMBL" id="OZI31323.1"/>
    </source>
</evidence>
<dbReference type="RefSeq" id="WP_256977747.1">
    <property type="nucleotide sequence ID" value="NZ_NEVM01000005.1"/>
</dbReference>
<dbReference type="EMBL" id="NEVM01000005">
    <property type="protein sequence ID" value="OZI31323.1"/>
    <property type="molecule type" value="Genomic_DNA"/>
</dbReference>
<keyword evidence="2" id="KW-0813">Transport</keyword>
<comment type="caution">
    <text evidence="11">The sequence shown here is derived from an EMBL/GenBank/DDBJ whole genome shotgun (WGS) entry which is preliminary data.</text>
</comment>